<name>A0A1M7SIE1_9SPHN</name>
<dbReference type="GO" id="GO:0016812">
    <property type="term" value="F:hydrolase activity, acting on carbon-nitrogen (but not peptide) bonds, in cyclic amides"/>
    <property type="evidence" value="ECO:0007669"/>
    <property type="project" value="TreeGrafter"/>
</dbReference>
<dbReference type="InterPro" id="IPR011059">
    <property type="entry name" value="Metal-dep_hydrolase_composite"/>
</dbReference>
<accession>A0A1M7SIE1</accession>
<dbReference type="SUPFAM" id="SSF51338">
    <property type="entry name" value="Composite domain of metallo-dependent hydrolases"/>
    <property type="match status" value="1"/>
</dbReference>
<dbReference type="PANTHER" id="PTHR11647">
    <property type="entry name" value="HYDRANTOINASE/DIHYDROPYRIMIDINASE FAMILY MEMBER"/>
    <property type="match status" value="1"/>
</dbReference>
<evidence type="ECO:0000313" key="3">
    <source>
        <dbReference type="Proteomes" id="UP000184391"/>
    </source>
</evidence>
<proteinExistence type="predicted"/>
<dbReference type="Gene3D" id="3.20.20.140">
    <property type="entry name" value="Metal-dependent hydrolases"/>
    <property type="match status" value="1"/>
</dbReference>
<protein>
    <submittedName>
        <fullName evidence="2">N-acyl-D-aspartate/D-glutamate deacylase</fullName>
    </submittedName>
</protein>
<evidence type="ECO:0000313" key="2">
    <source>
        <dbReference type="EMBL" id="SHN58238.1"/>
    </source>
</evidence>
<dbReference type="EMBL" id="FRDF01000009">
    <property type="protein sequence ID" value="SHN58238.1"/>
    <property type="molecule type" value="Genomic_DNA"/>
</dbReference>
<dbReference type="Pfam" id="PF07969">
    <property type="entry name" value="Amidohydro_3"/>
    <property type="match status" value="1"/>
</dbReference>
<feature type="domain" description="Amidohydrolase 3" evidence="1">
    <location>
        <begin position="45"/>
        <end position="560"/>
    </location>
</feature>
<dbReference type="Proteomes" id="UP000184391">
    <property type="component" value="Unassembled WGS sequence"/>
</dbReference>
<dbReference type="GO" id="GO:0005829">
    <property type="term" value="C:cytosol"/>
    <property type="evidence" value="ECO:0007669"/>
    <property type="project" value="TreeGrafter"/>
</dbReference>
<dbReference type="CDD" id="cd01297">
    <property type="entry name" value="D-aminoacylase"/>
    <property type="match status" value="1"/>
</dbReference>
<dbReference type="RefSeq" id="WP_072674308.1">
    <property type="nucleotide sequence ID" value="NZ_FRDF01000009.1"/>
</dbReference>
<dbReference type="SUPFAM" id="SSF51556">
    <property type="entry name" value="Metallo-dependent hydrolases"/>
    <property type="match status" value="1"/>
</dbReference>
<dbReference type="PANTHER" id="PTHR11647:SF1">
    <property type="entry name" value="COLLAPSIN RESPONSE MEDIATOR PROTEIN"/>
    <property type="match status" value="1"/>
</dbReference>
<reference evidence="3" key="1">
    <citation type="submission" date="2016-12" db="EMBL/GenBank/DDBJ databases">
        <authorList>
            <person name="Varghese N."/>
            <person name="Submissions S."/>
        </authorList>
    </citation>
    <scope>NUCLEOTIDE SEQUENCE [LARGE SCALE GENOMIC DNA]</scope>
    <source>
        <strain evidence="3">DSM 11032</strain>
    </source>
</reference>
<gene>
    <name evidence="2" type="ORF">SAMN02745193_01783</name>
</gene>
<organism evidence="2 3">
    <name type="scientific">Erythrobacter sanguineus</name>
    <dbReference type="NCBI Taxonomy" id="198312"/>
    <lineage>
        <taxon>Bacteria</taxon>
        <taxon>Pseudomonadati</taxon>
        <taxon>Pseudomonadota</taxon>
        <taxon>Alphaproteobacteria</taxon>
        <taxon>Sphingomonadales</taxon>
        <taxon>Erythrobacteraceae</taxon>
        <taxon>Erythrobacter/Porphyrobacter group</taxon>
        <taxon>Erythrobacter</taxon>
    </lineage>
</organism>
<sequence>MAHYDLIIRGGTIVDGTGAPGFTGDVAVKDGLIVAVGTINGTAAEEIDATGKVVTPGFVDIHTHYDGQATWDQEMAPSSWHGVTTVVMGNCGVGFAPAKPDRHEWLISLMEGVEDIPGTALAEGMTWDWETFPEYLDALEKLPRTVDVGTHVPHGAVRAYVLGEREQPGAVPTAEDIAAMSAIVEEGVRAGALGFSTSRTVLHKSVDGELVPGTTATPEELVAIGKAMGRAKAAGGHAVFEMASDLKREWNEFAWMGKLSREAGIPVTFAALQSIAKEMPLDEQIALMRAENDNGANIVAQIALRGNGIIMAWQGTVNPFAFRPSWQAIKDLPWDAQKAKLLDPAFKAQLLAEANDYSEAPMDIIGVVMVITQGWALQYEMDPDFDYEPAPEASVNARARAAGMDAQEYAYDLLCAGDGKGFIYLPILNYAEGNLDFLHPLQHAEDTVNSLSDGGAHCGTICDAASPTFMLEHWVKSRRRGERISLEQAIKRQCRDTALLYGLEDRGVIAPGYLADLNVIDMDALKLGKPWLAFDLPAGGKRLLQKAEGYVATIKCGAVTFRGGAWTGETPGGLIRGPQRVEMAEAAE</sequence>
<dbReference type="InterPro" id="IPR032466">
    <property type="entry name" value="Metal_Hydrolase"/>
</dbReference>
<dbReference type="AlphaFoldDB" id="A0A1M7SIE1"/>
<dbReference type="InterPro" id="IPR050378">
    <property type="entry name" value="Metallo-dep_Hydrolases_sf"/>
</dbReference>
<dbReference type="STRING" id="198312.SAMN02745193_01783"/>
<evidence type="ECO:0000259" key="1">
    <source>
        <dbReference type="Pfam" id="PF07969"/>
    </source>
</evidence>
<dbReference type="InterPro" id="IPR013108">
    <property type="entry name" value="Amidohydro_3"/>
</dbReference>
<dbReference type="OrthoDB" id="9766983at2"/>
<keyword evidence="3" id="KW-1185">Reference proteome</keyword>